<evidence type="ECO:0000256" key="2">
    <source>
        <dbReference type="ARBA" id="ARBA00022676"/>
    </source>
</evidence>
<comment type="caution">
    <text evidence="5">The sequence shown here is derived from an EMBL/GenBank/DDBJ whole genome shotgun (WGS) entry which is preliminary data.</text>
</comment>
<sequence length="434" mass="47364">MEDPSPWAWLLLALLLAWPIHNLVLAAFAFRTPRPRPVESRNAPHFWIIVPALNEELVVENTVRAALALDAPETPVRVLVVDDGSDDRTPEILASIDDPRLTVLRRDLPEARQGKGAALNAAYRVIREIATREDTASRTVLGVIDGDGRGSLNLLREVAAFFADRSVGAVQCRVRIHNRRPVLGLLQDVEFACVADTAQTLRDLVGSVGLGGNGQFTRLGELMRFGDHPWSDCLVEDLELGLRLHLAGVRVRYCRTGWVTQQAVVDVRRLVRQRTRWAQGNLQCVGYVPRLARSRRVGSVALVDFLHYLLTPWVTVPMSVLVAVLVALTCAGLVVPTAGSPLLAASADVPTALGVIAAAAMSPGLLWAVVHRVRLGEAGLVRCLLAGLSYPVFLLLGVVATWRALGRHVQGRQAWAKTERLVELPESSPLPELP</sequence>
<dbReference type="Gene3D" id="3.90.550.10">
    <property type="entry name" value="Spore Coat Polysaccharide Biosynthesis Protein SpsA, Chain A"/>
    <property type="match status" value="1"/>
</dbReference>
<dbReference type="InterPro" id="IPR029044">
    <property type="entry name" value="Nucleotide-diphossugar_trans"/>
</dbReference>
<evidence type="ECO:0000313" key="6">
    <source>
        <dbReference type="Proteomes" id="UP001205311"/>
    </source>
</evidence>
<dbReference type="Pfam" id="PF13641">
    <property type="entry name" value="Glyco_tranf_2_3"/>
    <property type="match status" value="1"/>
</dbReference>
<evidence type="ECO:0000256" key="3">
    <source>
        <dbReference type="ARBA" id="ARBA00022679"/>
    </source>
</evidence>
<keyword evidence="2" id="KW-0328">Glycosyltransferase</keyword>
<keyword evidence="6" id="KW-1185">Reference proteome</keyword>
<organism evidence="5 6">
    <name type="scientific">Streptoalloteichus tenebrarius (strain ATCC 17920 / DSM 40477 / JCM 4838 / CBS 697.72 / NBRC 16177 / NCIMB 11028 / NRRL B-12390 / A12253. 1 / ISP 5477)</name>
    <name type="common">Streptomyces tenebrarius</name>
    <dbReference type="NCBI Taxonomy" id="1933"/>
    <lineage>
        <taxon>Bacteria</taxon>
        <taxon>Bacillati</taxon>
        <taxon>Actinomycetota</taxon>
        <taxon>Actinomycetes</taxon>
        <taxon>Pseudonocardiales</taxon>
        <taxon>Pseudonocardiaceae</taxon>
        <taxon>Streptoalloteichus</taxon>
    </lineage>
</organism>
<comment type="similarity">
    <text evidence="1">Belongs to the glycosyltransferase 2 family.</text>
</comment>
<dbReference type="PANTHER" id="PTHR43630:SF1">
    <property type="entry name" value="POLY-BETA-1,6-N-ACETYL-D-GLUCOSAMINE SYNTHASE"/>
    <property type="match status" value="1"/>
</dbReference>
<accession>A0ABT1HTN4</accession>
<feature type="transmembrane region" description="Helical" evidence="4">
    <location>
        <begin position="342"/>
        <end position="367"/>
    </location>
</feature>
<evidence type="ECO:0000256" key="1">
    <source>
        <dbReference type="ARBA" id="ARBA00006739"/>
    </source>
</evidence>
<dbReference type="SUPFAM" id="SSF53448">
    <property type="entry name" value="Nucleotide-diphospho-sugar transferases"/>
    <property type="match status" value="1"/>
</dbReference>
<proteinExistence type="inferred from homology"/>
<feature type="transmembrane region" description="Helical" evidence="4">
    <location>
        <begin position="313"/>
        <end position="335"/>
    </location>
</feature>
<keyword evidence="4" id="KW-0812">Transmembrane</keyword>
<gene>
    <name evidence="5" type="ORF">LX15_002546</name>
</gene>
<dbReference type="EMBL" id="JAMTCP010000011">
    <property type="protein sequence ID" value="MCP2258848.1"/>
    <property type="molecule type" value="Genomic_DNA"/>
</dbReference>
<dbReference type="PANTHER" id="PTHR43630">
    <property type="entry name" value="POLY-BETA-1,6-N-ACETYL-D-GLUCOSAMINE SYNTHASE"/>
    <property type="match status" value="1"/>
</dbReference>
<evidence type="ECO:0000256" key="4">
    <source>
        <dbReference type="SAM" id="Phobius"/>
    </source>
</evidence>
<protein>
    <submittedName>
        <fullName evidence="5">Glycosyltransferase, catalytic subunit of cellulose synthase and poly-beta-1,6-N-acetylglucosamine synthase</fullName>
    </submittedName>
</protein>
<name>A0ABT1HTN4_STRSD</name>
<keyword evidence="4" id="KW-1133">Transmembrane helix</keyword>
<dbReference type="RefSeq" id="WP_253669761.1">
    <property type="nucleotide sequence ID" value="NZ_JAMTCP010000011.1"/>
</dbReference>
<keyword evidence="3" id="KW-0808">Transferase</keyword>
<evidence type="ECO:0000313" key="5">
    <source>
        <dbReference type="EMBL" id="MCP2258848.1"/>
    </source>
</evidence>
<feature type="transmembrane region" description="Helical" evidence="4">
    <location>
        <begin position="379"/>
        <end position="402"/>
    </location>
</feature>
<keyword evidence="4" id="KW-0472">Membrane</keyword>
<dbReference type="Proteomes" id="UP001205311">
    <property type="component" value="Unassembled WGS sequence"/>
</dbReference>
<reference evidence="5 6" key="1">
    <citation type="submission" date="2022-06" db="EMBL/GenBank/DDBJ databases">
        <title>Genomic Encyclopedia of Archaeal and Bacterial Type Strains, Phase II (KMG-II): from individual species to whole genera.</title>
        <authorList>
            <person name="Goeker M."/>
        </authorList>
    </citation>
    <scope>NUCLEOTIDE SEQUENCE [LARGE SCALE GENOMIC DNA]</scope>
    <source>
        <strain evidence="5 6">DSM 40477</strain>
    </source>
</reference>